<feature type="domain" description="Myb/SANT-like" evidence="1">
    <location>
        <begin position="50"/>
        <end position="143"/>
    </location>
</feature>
<dbReference type="PANTHER" id="PTHR31704">
    <property type="entry name" value="MYB/SANT-LIKE DNA-BINDING DOMAIN PROTEIN-RELATED"/>
    <property type="match status" value="1"/>
</dbReference>
<dbReference type="PANTHER" id="PTHR31704:SF37">
    <property type="entry name" value="HEAT SHOCK PROTEIN"/>
    <property type="match status" value="1"/>
</dbReference>
<dbReference type="InterPro" id="IPR024752">
    <property type="entry name" value="Myb/SANT-like_dom"/>
</dbReference>
<comment type="caution">
    <text evidence="2">The sequence shown here is derived from an EMBL/GenBank/DDBJ whole genome shotgun (WGS) entry which is preliminary data.</text>
</comment>
<proteinExistence type="predicted"/>
<dbReference type="Proteomes" id="UP001604336">
    <property type="component" value="Unassembled WGS sequence"/>
</dbReference>
<evidence type="ECO:0000259" key="1">
    <source>
        <dbReference type="Pfam" id="PF12776"/>
    </source>
</evidence>
<keyword evidence="3" id="KW-1185">Reference proteome</keyword>
<sequence length="382" mass="43867">MLDSFTNCSQFSYVKNQIGRRITGNSYLGLKIQMDTQGTSQNLNKSSARWDEFAKLKFVELCEEEISKGNRPRTYLSKDGWDNLVRRFKIMTGRSYNKKQMRNHWDSIKLEWCLFKDLMRGQSEIGWDEARKTIVADDKWWEERIQVNEKFKRFRNRDLSLICRYDVLFSDVVDTGARSRTPNGRFYVGGPKKEAVYDEVEGSGNNDECLKLIVAGQSRENPENYMLPAAGQSRENPENSTLPEAGQSLENHENIIFPVVGQSRENRDNYMLPSSSFAKRKSSIRSETRKSRASSLRDDIENLVNLISTKISGTGPSIEECLGLLGKIEGLVVGSPTYFYACNFLCNKENREMFIAIGDDTARYNWIMYNYNISKSNNPGLP</sequence>
<gene>
    <name evidence="2" type="ORF">Adt_20077</name>
</gene>
<name>A0ABD1SUR3_9LAMI</name>
<dbReference type="EMBL" id="JBFOLK010000006">
    <property type="protein sequence ID" value="KAL2504456.1"/>
    <property type="molecule type" value="Genomic_DNA"/>
</dbReference>
<accession>A0ABD1SUR3</accession>
<dbReference type="Pfam" id="PF12776">
    <property type="entry name" value="Myb_DNA-bind_3"/>
    <property type="match status" value="1"/>
</dbReference>
<organism evidence="2 3">
    <name type="scientific">Abeliophyllum distichum</name>
    <dbReference type="NCBI Taxonomy" id="126358"/>
    <lineage>
        <taxon>Eukaryota</taxon>
        <taxon>Viridiplantae</taxon>
        <taxon>Streptophyta</taxon>
        <taxon>Embryophyta</taxon>
        <taxon>Tracheophyta</taxon>
        <taxon>Spermatophyta</taxon>
        <taxon>Magnoliopsida</taxon>
        <taxon>eudicotyledons</taxon>
        <taxon>Gunneridae</taxon>
        <taxon>Pentapetalae</taxon>
        <taxon>asterids</taxon>
        <taxon>lamiids</taxon>
        <taxon>Lamiales</taxon>
        <taxon>Oleaceae</taxon>
        <taxon>Forsythieae</taxon>
        <taxon>Abeliophyllum</taxon>
    </lineage>
</organism>
<evidence type="ECO:0000313" key="3">
    <source>
        <dbReference type="Proteomes" id="UP001604336"/>
    </source>
</evidence>
<evidence type="ECO:0000313" key="2">
    <source>
        <dbReference type="EMBL" id="KAL2504456.1"/>
    </source>
</evidence>
<reference evidence="3" key="1">
    <citation type="submission" date="2024-07" db="EMBL/GenBank/DDBJ databases">
        <title>Two chromosome-level genome assemblies of Korean endemic species Abeliophyllum distichum and Forsythia ovata (Oleaceae).</title>
        <authorList>
            <person name="Jang H."/>
        </authorList>
    </citation>
    <scope>NUCLEOTIDE SEQUENCE [LARGE SCALE GENOMIC DNA]</scope>
</reference>
<protein>
    <recommendedName>
        <fullName evidence="1">Myb/SANT-like domain-containing protein</fullName>
    </recommendedName>
</protein>
<dbReference type="AlphaFoldDB" id="A0ABD1SUR3"/>